<dbReference type="GO" id="GO:0016559">
    <property type="term" value="P:peroxisome fission"/>
    <property type="evidence" value="ECO:0007669"/>
    <property type="project" value="InterPro"/>
</dbReference>
<organism evidence="4 5">
    <name type="scientific">Smittium culicis</name>
    <dbReference type="NCBI Taxonomy" id="133412"/>
    <lineage>
        <taxon>Eukaryota</taxon>
        <taxon>Fungi</taxon>
        <taxon>Fungi incertae sedis</taxon>
        <taxon>Zoopagomycota</taxon>
        <taxon>Kickxellomycotina</taxon>
        <taxon>Harpellomycetes</taxon>
        <taxon>Harpellales</taxon>
        <taxon>Legeriomycetaceae</taxon>
        <taxon>Smittium</taxon>
    </lineage>
</organism>
<keyword evidence="2" id="KW-0576">Peroxisome</keyword>
<evidence type="ECO:0000256" key="1">
    <source>
        <dbReference type="ARBA" id="ARBA00023136"/>
    </source>
</evidence>
<name>A0A1R1XYD2_9FUNG</name>
<reference evidence="4 5" key="1">
    <citation type="submission" date="2017-01" db="EMBL/GenBank/DDBJ databases">
        <authorList>
            <person name="Mah S.A."/>
            <person name="Swanson W.J."/>
            <person name="Moy G.W."/>
            <person name="Vacquier V.D."/>
        </authorList>
    </citation>
    <scope>NUCLEOTIDE SEQUENCE [LARGE SCALE GENOMIC DNA]</scope>
    <source>
        <strain evidence="4 5">GSMNP</strain>
    </source>
</reference>
<dbReference type="Pfam" id="PF05648">
    <property type="entry name" value="PEX11"/>
    <property type="match status" value="1"/>
</dbReference>
<evidence type="ECO:0000256" key="2">
    <source>
        <dbReference type="ARBA" id="ARBA00023140"/>
    </source>
</evidence>
<sequence length="85" mass="9718">MVFDKSANLLSDVFESKYINIYVKYAALTAGRDKAYLFIQYFSRFLIYTLNQQAIIKPSTSFITTLTKIQASMAETRKSTSSIIK</sequence>
<dbReference type="OrthoDB" id="411017at2759"/>
<dbReference type="AlphaFoldDB" id="A0A1R1XYD2"/>
<dbReference type="GO" id="GO:0005778">
    <property type="term" value="C:peroxisomal membrane"/>
    <property type="evidence" value="ECO:0007669"/>
    <property type="project" value="UniProtKB-SubCell"/>
</dbReference>
<dbReference type="InterPro" id="IPR008733">
    <property type="entry name" value="PEX11"/>
</dbReference>
<accession>A0A1R1XYD2</accession>
<comment type="caution">
    <text evidence="4">The sequence shown here is derived from an EMBL/GenBank/DDBJ whole genome shotgun (WGS) entry which is preliminary data.</text>
</comment>
<evidence type="ECO:0000313" key="4">
    <source>
        <dbReference type="EMBL" id="OMJ19691.1"/>
    </source>
</evidence>
<proteinExistence type="predicted"/>
<evidence type="ECO:0000313" key="5">
    <source>
        <dbReference type="Proteomes" id="UP000187283"/>
    </source>
</evidence>
<dbReference type="Proteomes" id="UP000187283">
    <property type="component" value="Unassembled WGS sequence"/>
</dbReference>
<evidence type="ECO:0000256" key="3">
    <source>
        <dbReference type="ARBA" id="ARBA00046271"/>
    </source>
</evidence>
<dbReference type="EMBL" id="LSSN01001425">
    <property type="protein sequence ID" value="OMJ19691.1"/>
    <property type="molecule type" value="Genomic_DNA"/>
</dbReference>
<comment type="subcellular location">
    <subcellularLocation>
        <location evidence="3">Peroxisome membrane</location>
    </subcellularLocation>
</comment>
<protein>
    <submittedName>
        <fullName evidence="4">Uncharacterized protein</fullName>
    </submittedName>
</protein>
<keyword evidence="5" id="KW-1185">Reference proteome</keyword>
<keyword evidence="1" id="KW-0472">Membrane</keyword>
<gene>
    <name evidence="4" type="ORF">AYI70_g4567</name>
</gene>